<feature type="region of interest" description="Disordered" evidence="1">
    <location>
        <begin position="132"/>
        <end position="175"/>
    </location>
</feature>
<name>A0A0N5AS89_9BILA</name>
<organism evidence="2 3">
    <name type="scientific">Syphacia muris</name>
    <dbReference type="NCBI Taxonomy" id="451379"/>
    <lineage>
        <taxon>Eukaryota</taxon>
        <taxon>Metazoa</taxon>
        <taxon>Ecdysozoa</taxon>
        <taxon>Nematoda</taxon>
        <taxon>Chromadorea</taxon>
        <taxon>Rhabditida</taxon>
        <taxon>Spirurina</taxon>
        <taxon>Oxyuridomorpha</taxon>
        <taxon>Oxyuroidea</taxon>
        <taxon>Oxyuridae</taxon>
        <taxon>Syphacia</taxon>
    </lineage>
</organism>
<feature type="compositionally biased region" description="Polar residues" evidence="1">
    <location>
        <begin position="142"/>
        <end position="153"/>
    </location>
</feature>
<evidence type="ECO:0000256" key="1">
    <source>
        <dbReference type="SAM" id="MobiDB-lite"/>
    </source>
</evidence>
<reference evidence="3" key="1">
    <citation type="submission" date="2017-02" db="UniProtKB">
        <authorList>
            <consortium name="WormBaseParasite"/>
        </authorList>
    </citation>
    <scope>IDENTIFICATION</scope>
</reference>
<dbReference type="Proteomes" id="UP000046393">
    <property type="component" value="Unplaced"/>
</dbReference>
<keyword evidence="2" id="KW-1185">Reference proteome</keyword>
<proteinExistence type="predicted"/>
<protein>
    <submittedName>
        <fullName evidence="3">Rbsn domain-containing protein</fullName>
    </submittedName>
</protein>
<dbReference type="AlphaFoldDB" id="A0A0N5AS89"/>
<evidence type="ECO:0000313" key="3">
    <source>
        <dbReference type="WBParaSite" id="SMUV_0000764701-mRNA-1"/>
    </source>
</evidence>
<evidence type="ECO:0000313" key="2">
    <source>
        <dbReference type="Proteomes" id="UP000046393"/>
    </source>
</evidence>
<dbReference type="WBParaSite" id="SMUV_0000764701-mRNA-1">
    <property type="protein sequence ID" value="SMUV_0000764701-mRNA-1"/>
    <property type="gene ID" value="SMUV_0000764701"/>
</dbReference>
<sequence>MSCGIGRGIAPSMRGLKQLMKETPMLPTVDDESAAKFIYERYLDKAIRILHRIGGKVAHLEKRDEAWRKLISTSQGDERDEEERLYGEMAEDPEGMIQTVDEVRKVILDLKLEIKKIGRKLGLNNKVFSSKADESTNRIRKQNPSGERSQLGASKNLPKLIMPTFDGKPEGWPAF</sequence>
<accession>A0A0N5AS89</accession>